<dbReference type="Gene3D" id="3.40.50.150">
    <property type="entry name" value="Vaccinia Virus protein VP39"/>
    <property type="match status" value="1"/>
</dbReference>
<accession>A0A8H3HZ80</accession>
<feature type="transmembrane region" description="Helical" evidence="1">
    <location>
        <begin position="133"/>
        <end position="152"/>
    </location>
</feature>
<evidence type="ECO:0000256" key="1">
    <source>
        <dbReference type="SAM" id="Phobius"/>
    </source>
</evidence>
<keyword evidence="1" id="KW-0812">Transmembrane</keyword>
<sequence length="592" mass="65949">MADGKESVSDANRSSVPMEDYIADGDSLEESQKEKGLPRWKILALILLMPLCSTAVQLPLTPSHGSIPTMEYHQIAFQSCIVVYFAWRMIYTGRPLMSLSIQMALIPVLAAWIPVITHFLTPQARRLGPAYNAALIKAVTLLPLQGLILNVVRESIERSFPQSDFIVGLGALGLYFGIDHVWSGYRVYVLSLFYGLIRPYMMLLLSLVLIALLPSRWITWALVAFPHTLFYNPHSTFAPSFTHVHETSRELMLQQGFSLVTKTEGITGYLSVLENVQEGYLMMRCDHSILGGNWVAGVGSWAGGENPTLAVGRVAEPIYAVFVMLEAVRLVKDAHDSTLPVSDEQAQALNIGLGIGTTPSALIAHGINTTIVELDPAVHRLAVDYFGLPPNHTAILEDALTFVERELSIPNYKQYDYIVHDVFTGGAEPAALFTAEFMSSLKKLLKSDGVIAINYASDLDLPSTKLVINTIISVLPNCRLFKDAIEEEGVRHGNFVNMVLFCRMRDGPFTFRDAVNSDYLGTSTRRSYLQPRFELDLGKYVTRGSNQQLEANASLVLHAGETRELEKWHGLAARRHWEVMRTVVPDLIWELW</sequence>
<name>A0A8H3HZ80_9LECA</name>
<evidence type="ECO:0000313" key="3">
    <source>
        <dbReference type="Proteomes" id="UP000664169"/>
    </source>
</evidence>
<dbReference type="Pfam" id="PF01564">
    <property type="entry name" value="Spermine_synth"/>
    <property type="match status" value="1"/>
</dbReference>
<keyword evidence="1" id="KW-1133">Transmembrane helix</keyword>
<evidence type="ECO:0008006" key="4">
    <source>
        <dbReference type="Google" id="ProtNLM"/>
    </source>
</evidence>
<feature type="transmembrane region" description="Helical" evidence="1">
    <location>
        <begin position="164"/>
        <end position="182"/>
    </location>
</feature>
<dbReference type="AlphaFoldDB" id="A0A8H3HZ80"/>
<proteinExistence type="predicted"/>
<dbReference type="InterPro" id="IPR029063">
    <property type="entry name" value="SAM-dependent_MTases_sf"/>
</dbReference>
<dbReference type="FunFam" id="3.40.50.150:FF:000288">
    <property type="entry name" value="Spermine/spermidine synthase, putative"/>
    <property type="match status" value="1"/>
</dbReference>
<dbReference type="Proteomes" id="UP000664169">
    <property type="component" value="Unassembled WGS sequence"/>
</dbReference>
<comment type="caution">
    <text evidence="2">The sequence shown here is derived from an EMBL/GenBank/DDBJ whole genome shotgun (WGS) entry which is preliminary data.</text>
</comment>
<dbReference type="EMBL" id="CAJPDQ010000004">
    <property type="protein sequence ID" value="CAF9908632.1"/>
    <property type="molecule type" value="Genomic_DNA"/>
</dbReference>
<reference evidence="2" key="1">
    <citation type="submission" date="2021-03" db="EMBL/GenBank/DDBJ databases">
        <authorList>
            <person name="Tagirdzhanova G."/>
        </authorList>
    </citation>
    <scope>NUCLEOTIDE SEQUENCE</scope>
</reference>
<feature type="transmembrane region" description="Helical" evidence="1">
    <location>
        <begin position="72"/>
        <end position="91"/>
    </location>
</feature>
<keyword evidence="1" id="KW-0472">Membrane</keyword>
<dbReference type="OrthoDB" id="2016285at2759"/>
<keyword evidence="3" id="KW-1185">Reference proteome</keyword>
<dbReference type="SUPFAM" id="SSF53335">
    <property type="entry name" value="S-adenosyl-L-methionine-dependent methyltransferases"/>
    <property type="match status" value="1"/>
</dbReference>
<feature type="transmembrane region" description="Helical" evidence="1">
    <location>
        <begin position="188"/>
        <end position="213"/>
    </location>
</feature>
<feature type="transmembrane region" description="Helical" evidence="1">
    <location>
        <begin position="42"/>
        <end position="60"/>
    </location>
</feature>
<protein>
    <recommendedName>
        <fullName evidence="4">Spermine/spermidine synthase</fullName>
    </recommendedName>
</protein>
<organism evidence="2 3">
    <name type="scientific">Gomphillus americanus</name>
    <dbReference type="NCBI Taxonomy" id="1940652"/>
    <lineage>
        <taxon>Eukaryota</taxon>
        <taxon>Fungi</taxon>
        <taxon>Dikarya</taxon>
        <taxon>Ascomycota</taxon>
        <taxon>Pezizomycotina</taxon>
        <taxon>Lecanoromycetes</taxon>
        <taxon>OSLEUM clade</taxon>
        <taxon>Ostropomycetidae</taxon>
        <taxon>Ostropales</taxon>
        <taxon>Graphidaceae</taxon>
        <taxon>Gomphilloideae</taxon>
        <taxon>Gomphillus</taxon>
    </lineage>
</organism>
<feature type="transmembrane region" description="Helical" evidence="1">
    <location>
        <begin position="103"/>
        <end position="121"/>
    </location>
</feature>
<gene>
    <name evidence="2" type="ORF">GOMPHAMPRED_006224</name>
</gene>
<evidence type="ECO:0000313" key="2">
    <source>
        <dbReference type="EMBL" id="CAF9908632.1"/>
    </source>
</evidence>
<dbReference type="NCBIfam" id="NF037959">
    <property type="entry name" value="MFS_SpdSyn"/>
    <property type="match status" value="1"/>
</dbReference>